<proteinExistence type="predicted"/>
<evidence type="ECO:0000313" key="2">
    <source>
        <dbReference type="Proteomes" id="UP000076503"/>
    </source>
</evidence>
<dbReference type="EMBL" id="AUXZ01000079">
    <property type="protein sequence ID" value="KZN49891.1"/>
    <property type="molecule type" value="Genomic_DNA"/>
</dbReference>
<sequence length="54" mass="6142">MDERVERLSDNCRKAITCKYIKVLNKGGFITRAKLPAVQSVDFWVVKAECALLN</sequence>
<comment type="caution">
    <text evidence="1">The sequence shown here is derived from an EMBL/GenBank/DDBJ whole genome shotgun (WGS) entry which is preliminary data.</text>
</comment>
<accession>A0A161Y3W7</accession>
<gene>
    <name evidence="1" type="ORF">N476_17960</name>
</gene>
<evidence type="ECO:0000313" key="1">
    <source>
        <dbReference type="EMBL" id="KZN49891.1"/>
    </source>
</evidence>
<dbReference type="PATRIC" id="fig|1365251.3.peg.2894"/>
<dbReference type="Proteomes" id="UP000076503">
    <property type="component" value="Unassembled WGS sequence"/>
</dbReference>
<reference evidence="1 2" key="1">
    <citation type="submission" date="2013-07" db="EMBL/GenBank/DDBJ databases">
        <title>Comparative Genomic and Metabolomic Analysis of Twelve Strains of Pseudoalteromonas luteoviolacea.</title>
        <authorList>
            <person name="Vynne N.G."/>
            <person name="Mansson M."/>
            <person name="Gram L."/>
        </authorList>
    </citation>
    <scope>NUCLEOTIDE SEQUENCE [LARGE SCALE GENOMIC DNA]</scope>
    <source>
        <strain evidence="1 2">H33</strain>
    </source>
</reference>
<protein>
    <submittedName>
        <fullName evidence="1">Uncharacterized protein</fullName>
    </submittedName>
</protein>
<organism evidence="1 2">
    <name type="scientific">Pseudoalteromonas luteoviolacea H33</name>
    <dbReference type="NCBI Taxonomy" id="1365251"/>
    <lineage>
        <taxon>Bacteria</taxon>
        <taxon>Pseudomonadati</taxon>
        <taxon>Pseudomonadota</taxon>
        <taxon>Gammaproteobacteria</taxon>
        <taxon>Alteromonadales</taxon>
        <taxon>Pseudoalteromonadaceae</taxon>
        <taxon>Pseudoalteromonas</taxon>
    </lineage>
</organism>
<dbReference type="AlphaFoldDB" id="A0A161Y3W7"/>
<name>A0A161Y3W7_9GAMM</name>